<evidence type="ECO:0000256" key="3">
    <source>
        <dbReference type="ARBA" id="ARBA00022989"/>
    </source>
</evidence>
<evidence type="ECO:0000256" key="4">
    <source>
        <dbReference type="ARBA" id="ARBA00023136"/>
    </source>
</evidence>
<dbReference type="Pfam" id="PF07681">
    <property type="entry name" value="DoxX"/>
    <property type="match status" value="1"/>
</dbReference>
<comment type="subcellular location">
    <subcellularLocation>
        <location evidence="1">Membrane</location>
        <topology evidence="1">Multi-pass membrane protein</topology>
    </subcellularLocation>
</comment>
<feature type="transmembrane region" description="Helical" evidence="5">
    <location>
        <begin position="7"/>
        <end position="27"/>
    </location>
</feature>
<proteinExistence type="predicted"/>
<evidence type="ECO:0000256" key="2">
    <source>
        <dbReference type="ARBA" id="ARBA00022692"/>
    </source>
</evidence>
<comment type="caution">
    <text evidence="6">The sequence shown here is derived from an EMBL/GenBank/DDBJ whole genome shotgun (WGS) entry which is preliminary data.</text>
</comment>
<keyword evidence="2 5" id="KW-0812">Transmembrane</keyword>
<reference evidence="6 7" key="1">
    <citation type="journal article" date="2005" name="Int. J. Syst. Evol. Microbiol.">
        <title>Bacillus litoralis sp. nov., isolated from a tidal flat of the Yellow Sea in Korea.</title>
        <authorList>
            <person name="Yoon J.H."/>
            <person name="Oh T.K."/>
        </authorList>
    </citation>
    <scope>NUCLEOTIDE SEQUENCE [LARGE SCALE GENOMIC DNA]</scope>
    <source>
        <strain evidence="6 7">SW-211</strain>
    </source>
</reference>
<sequence length="164" mass="18724">MKKFLKNSLFIASTFVIVRIYLSYMWLSNAENKVIYDFSIGSMLESQVNSGSLPSWWAGFMRIFVLPNTNLFEALVTVGEFSVGIALLLGVFTRFSALMGALMNFSFLMTFQATLDLQMLIIHVFIILLAGNAGRIGLDPYIKNYLNKYTKYFTKPHKRKENFA</sequence>
<accession>A0A5C6VB95</accession>
<protein>
    <submittedName>
        <fullName evidence="6">DoxX family protein</fullName>
    </submittedName>
</protein>
<dbReference type="InterPro" id="IPR032808">
    <property type="entry name" value="DoxX"/>
</dbReference>
<evidence type="ECO:0000313" key="6">
    <source>
        <dbReference type="EMBL" id="TXC82220.1"/>
    </source>
</evidence>
<feature type="transmembrane region" description="Helical" evidence="5">
    <location>
        <begin position="83"/>
        <end position="105"/>
    </location>
</feature>
<keyword evidence="4 5" id="KW-0472">Membrane</keyword>
<dbReference type="PANTHER" id="PTHR39157">
    <property type="entry name" value="INTEGRAL MEMBRANE PROTEIN-RELATED"/>
    <property type="match status" value="1"/>
</dbReference>
<keyword evidence="3 5" id="KW-1133">Transmembrane helix</keyword>
<organism evidence="6 7">
    <name type="scientific">Metabacillus litoralis</name>
    <dbReference type="NCBI Taxonomy" id="152268"/>
    <lineage>
        <taxon>Bacteria</taxon>
        <taxon>Bacillati</taxon>
        <taxon>Bacillota</taxon>
        <taxon>Bacilli</taxon>
        <taxon>Bacillales</taxon>
        <taxon>Bacillaceae</taxon>
        <taxon>Metabacillus</taxon>
    </lineage>
</organism>
<name>A0A5C6VB95_9BACI</name>
<keyword evidence="7" id="KW-1185">Reference proteome</keyword>
<dbReference type="EMBL" id="VOQF01000021">
    <property type="protein sequence ID" value="TXC82220.1"/>
    <property type="molecule type" value="Genomic_DNA"/>
</dbReference>
<gene>
    <name evidence="6" type="ORF">FS935_21230</name>
</gene>
<dbReference type="Proteomes" id="UP000321363">
    <property type="component" value="Unassembled WGS sequence"/>
</dbReference>
<evidence type="ECO:0000313" key="7">
    <source>
        <dbReference type="Proteomes" id="UP000321363"/>
    </source>
</evidence>
<dbReference type="RefSeq" id="WP_146950646.1">
    <property type="nucleotide sequence ID" value="NZ_VOQF01000021.1"/>
</dbReference>
<dbReference type="OrthoDB" id="26941at2"/>
<evidence type="ECO:0000256" key="5">
    <source>
        <dbReference type="SAM" id="Phobius"/>
    </source>
</evidence>
<dbReference type="PANTHER" id="PTHR39157:SF1">
    <property type="entry name" value="DOXX FAMILY PROTEIN"/>
    <property type="match status" value="1"/>
</dbReference>
<dbReference type="AlphaFoldDB" id="A0A5C6VB95"/>
<evidence type="ECO:0000256" key="1">
    <source>
        <dbReference type="ARBA" id="ARBA00004141"/>
    </source>
</evidence>
<dbReference type="GO" id="GO:0016020">
    <property type="term" value="C:membrane"/>
    <property type="evidence" value="ECO:0007669"/>
    <property type="project" value="UniProtKB-SubCell"/>
</dbReference>
<feature type="transmembrane region" description="Helical" evidence="5">
    <location>
        <begin position="117"/>
        <end position="138"/>
    </location>
</feature>